<name>A0A8S3YUU8_9EUPU</name>
<dbReference type="PANTHER" id="PTHR22883">
    <property type="entry name" value="ZINC FINGER DHHC DOMAIN CONTAINING PROTEIN"/>
    <property type="match status" value="1"/>
</dbReference>
<evidence type="ECO:0000256" key="8">
    <source>
        <dbReference type="PROSITE-ProRule" id="PRU00023"/>
    </source>
</evidence>
<evidence type="ECO:0000256" key="9">
    <source>
        <dbReference type="RuleBase" id="RU079119"/>
    </source>
</evidence>
<comment type="caution">
    <text evidence="11">The sequence shown here is derived from an EMBL/GenBank/DDBJ whole genome shotgun (WGS) entry which is preliminary data.</text>
</comment>
<evidence type="ECO:0000256" key="1">
    <source>
        <dbReference type="ARBA" id="ARBA00004141"/>
    </source>
</evidence>
<sequence length="352" mass="40645">HNELMRLLIYSGFNPKQKDNFGQTALHLACINGNLTAVKELCEEDGVEVNLPDNNGKTPLQLAIGRKHDAVVNYLKVELQDRNSLLPRIDWWAVIFGPPGNSKGALLFLVLNLVIWGYPMYIFKCLPLTWNELQVLHIVFMFTNVVMWICLYHANTVNPGYLPQHVPEYDQAIKQVAHFDEWKQGQNPLSRLCHTCRTVKPLRAKHCRICNRCVREFDHHCPYIHNCVGYYNRVWFLAFVCSLGAMAAVADYLCLYILYYISWDWLIVIGSVELLVFTCVIGVVVNMTIYHAANNLTTNERINRKRYDYLKDGKGAFYNPFNKGLKKNLMQFLHLEPAYSEDDVHLLGIHIV</sequence>
<dbReference type="InterPro" id="IPR002110">
    <property type="entry name" value="Ankyrin_rpt"/>
</dbReference>
<dbReference type="EC" id="2.3.1.225" evidence="9"/>
<comment type="catalytic activity">
    <reaction evidence="9">
        <text>L-cysteinyl-[protein] + hexadecanoyl-CoA = S-hexadecanoyl-L-cysteinyl-[protein] + CoA</text>
        <dbReference type="Rhea" id="RHEA:36683"/>
        <dbReference type="Rhea" id="RHEA-COMP:10131"/>
        <dbReference type="Rhea" id="RHEA-COMP:11032"/>
        <dbReference type="ChEBI" id="CHEBI:29950"/>
        <dbReference type="ChEBI" id="CHEBI:57287"/>
        <dbReference type="ChEBI" id="CHEBI:57379"/>
        <dbReference type="ChEBI" id="CHEBI:74151"/>
        <dbReference type="EC" id="2.3.1.225"/>
    </reaction>
</comment>
<evidence type="ECO:0000256" key="5">
    <source>
        <dbReference type="ARBA" id="ARBA00023136"/>
    </source>
</evidence>
<gene>
    <name evidence="11" type="ORF">CUNI_LOCUS6495</name>
</gene>
<dbReference type="PROSITE" id="PS50088">
    <property type="entry name" value="ANK_REPEAT"/>
    <property type="match status" value="1"/>
</dbReference>
<evidence type="ECO:0000256" key="4">
    <source>
        <dbReference type="ARBA" id="ARBA00022989"/>
    </source>
</evidence>
<accession>A0A8S3YUU8</accession>
<evidence type="ECO:0000259" key="10">
    <source>
        <dbReference type="Pfam" id="PF01529"/>
    </source>
</evidence>
<comment type="subcellular location">
    <subcellularLocation>
        <location evidence="1">Membrane</location>
        <topology evidence="1">Multi-pass membrane protein</topology>
    </subcellularLocation>
</comment>
<dbReference type="GO" id="GO:0006612">
    <property type="term" value="P:protein targeting to membrane"/>
    <property type="evidence" value="ECO:0007669"/>
    <property type="project" value="TreeGrafter"/>
</dbReference>
<keyword evidence="5 9" id="KW-0472">Membrane</keyword>
<keyword evidence="3 9" id="KW-0812">Transmembrane</keyword>
<dbReference type="AlphaFoldDB" id="A0A8S3YUU8"/>
<dbReference type="Pfam" id="PF01529">
    <property type="entry name" value="DHHC"/>
    <property type="match status" value="1"/>
</dbReference>
<dbReference type="PROSITE" id="PS50216">
    <property type="entry name" value="DHHC"/>
    <property type="match status" value="1"/>
</dbReference>
<keyword evidence="8" id="KW-0040">ANK repeat</keyword>
<evidence type="ECO:0000256" key="7">
    <source>
        <dbReference type="ARBA" id="ARBA00038298"/>
    </source>
</evidence>
<proteinExistence type="inferred from homology"/>
<feature type="transmembrane region" description="Helical" evidence="9">
    <location>
        <begin position="265"/>
        <end position="285"/>
    </location>
</feature>
<keyword evidence="4 9" id="KW-1133">Transmembrane helix</keyword>
<organism evidence="11 12">
    <name type="scientific">Candidula unifasciata</name>
    <dbReference type="NCBI Taxonomy" id="100452"/>
    <lineage>
        <taxon>Eukaryota</taxon>
        <taxon>Metazoa</taxon>
        <taxon>Spiralia</taxon>
        <taxon>Lophotrochozoa</taxon>
        <taxon>Mollusca</taxon>
        <taxon>Gastropoda</taxon>
        <taxon>Heterobranchia</taxon>
        <taxon>Euthyneura</taxon>
        <taxon>Panpulmonata</taxon>
        <taxon>Eupulmonata</taxon>
        <taxon>Stylommatophora</taxon>
        <taxon>Helicina</taxon>
        <taxon>Helicoidea</taxon>
        <taxon>Geomitridae</taxon>
        <taxon>Candidula</taxon>
    </lineage>
</organism>
<dbReference type="PROSITE" id="PS50297">
    <property type="entry name" value="ANK_REP_REGION"/>
    <property type="match status" value="1"/>
</dbReference>
<dbReference type="Proteomes" id="UP000678393">
    <property type="component" value="Unassembled WGS sequence"/>
</dbReference>
<evidence type="ECO:0000256" key="6">
    <source>
        <dbReference type="ARBA" id="ARBA00023315"/>
    </source>
</evidence>
<dbReference type="SUPFAM" id="SSF48403">
    <property type="entry name" value="Ankyrin repeat"/>
    <property type="match status" value="1"/>
</dbReference>
<evidence type="ECO:0000256" key="3">
    <source>
        <dbReference type="ARBA" id="ARBA00022692"/>
    </source>
</evidence>
<dbReference type="Pfam" id="PF12796">
    <property type="entry name" value="Ank_2"/>
    <property type="match status" value="1"/>
</dbReference>
<dbReference type="InterPro" id="IPR001594">
    <property type="entry name" value="Palmitoyltrfase_DHHC"/>
</dbReference>
<feature type="repeat" description="ANK" evidence="8">
    <location>
        <begin position="21"/>
        <end position="54"/>
    </location>
</feature>
<dbReference type="GO" id="GO:0005794">
    <property type="term" value="C:Golgi apparatus"/>
    <property type="evidence" value="ECO:0007669"/>
    <property type="project" value="TreeGrafter"/>
</dbReference>
<feature type="transmembrane region" description="Helical" evidence="9">
    <location>
        <begin position="234"/>
        <end position="259"/>
    </location>
</feature>
<comment type="domain">
    <text evidence="9">The DHHC domain is required for palmitoyltransferase activity.</text>
</comment>
<feature type="domain" description="Palmitoyltransferase DHHC" evidence="10">
    <location>
        <begin position="190"/>
        <end position="304"/>
    </location>
</feature>
<dbReference type="GO" id="GO:0016020">
    <property type="term" value="C:membrane"/>
    <property type="evidence" value="ECO:0007669"/>
    <property type="project" value="UniProtKB-SubCell"/>
</dbReference>
<reference evidence="11" key="1">
    <citation type="submission" date="2021-04" db="EMBL/GenBank/DDBJ databases">
        <authorList>
            <consortium name="Molecular Ecology Group"/>
        </authorList>
    </citation>
    <scope>NUCLEOTIDE SEQUENCE</scope>
</reference>
<keyword evidence="6 9" id="KW-0012">Acyltransferase</keyword>
<evidence type="ECO:0000313" key="12">
    <source>
        <dbReference type="Proteomes" id="UP000678393"/>
    </source>
</evidence>
<comment type="similarity">
    <text evidence="7">Belongs to the DHHC palmitoyltransferase family. PFA5 subfamily.</text>
</comment>
<evidence type="ECO:0000313" key="11">
    <source>
        <dbReference type="EMBL" id="CAG5120937.1"/>
    </source>
</evidence>
<dbReference type="SMART" id="SM00248">
    <property type="entry name" value="ANK"/>
    <property type="match status" value="2"/>
</dbReference>
<feature type="transmembrane region" description="Helical" evidence="9">
    <location>
        <begin position="135"/>
        <end position="154"/>
    </location>
</feature>
<dbReference type="Gene3D" id="1.25.40.20">
    <property type="entry name" value="Ankyrin repeat-containing domain"/>
    <property type="match status" value="1"/>
</dbReference>
<feature type="transmembrane region" description="Helical" evidence="9">
    <location>
        <begin position="105"/>
        <end position="123"/>
    </location>
</feature>
<dbReference type="GO" id="GO:0005783">
    <property type="term" value="C:endoplasmic reticulum"/>
    <property type="evidence" value="ECO:0007669"/>
    <property type="project" value="TreeGrafter"/>
</dbReference>
<dbReference type="InterPro" id="IPR036770">
    <property type="entry name" value="Ankyrin_rpt-contain_sf"/>
</dbReference>
<feature type="non-terminal residue" evidence="11">
    <location>
        <position position="1"/>
    </location>
</feature>
<keyword evidence="12" id="KW-1185">Reference proteome</keyword>
<dbReference type="InterPro" id="IPR039859">
    <property type="entry name" value="PFA4/ZDH16/20/ERF2-like"/>
</dbReference>
<evidence type="ECO:0000256" key="2">
    <source>
        <dbReference type="ARBA" id="ARBA00022679"/>
    </source>
</evidence>
<dbReference type="PANTHER" id="PTHR22883:SF23">
    <property type="entry name" value="PALMITOYLTRANSFERASE ZDHHC6"/>
    <property type="match status" value="1"/>
</dbReference>
<dbReference type="EMBL" id="CAJHNH020000997">
    <property type="protein sequence ID" value="CAG5120937.1"/>
    <property type="molecule type" value="Genomic_DNA"/>
</dbReference>
<protein>
    <recommendedName>
        <fullName evidence="9">Palmitoyltransferase</fullName>
        <ecNumber evidence="9">2.3.1.225</ecNumber>
    </recommendedName>
</protein>
<dbReference type="OrthoDB" id="163438at2759"/>
<dbReference type="GO" id="GO:0019706">
    <property type="term" value="F:protein-cysteine S-palmitoyltransferase activity"/>
    <property type="evidence" value="ECO:0007669"/>
    <property type="project" value="UniProtKB-EC"/>
</dbReference>
<keyword evidence="2 9" id="KW-0808">Transferase</keyword>